<accession>A0A1I5XPQ4</accession>
<dbReference type="Proteomes" id="UP000243084">
    <property type="component" value="Unassembled WGS sequence"/>
</dbReference>
<organism evidence="1 2">
    <name type="scientific">Geopseudomonas sagittaria</name>
    <dbReference type="NCBI Taxonomy" id="1135990"/>
    <lineage>
        <taxon>Bacteria</taxon>
        <taxon>Pseudomonadati</taxon>
        <taxon>Pseudomonadota</taxon>
        <taxon>Gammaproteobacteria</taxon>
        <taxon>Pseudomonadales</taxon>
        <taxon>Pseudomonadaceae</taxon>
        <taxon>Geopseudomonas</taxon>
    </lineage>
</organism>
<sequence length="195" mass="22066">MWGCDMDLLYGRHALLGLLVLLSGCGSLLPSERAEILSPFRDYMDAEGRYQQAVPGVTSRPELFSLGFDPVINGNGRMLSFLDVRMMFVQPNIPIDYLPDSLVTCLQAKERCTGYAFEFNQTDTQRTGSFWADVLNFRKNREVNGWAFRAVFVLVDDKLVHKVSNGEPQIRRMQVERNPLGPLQGAGEFLSDQLR</sequence>
<protein>
    <submittedName>
        <fullName evidence="1">Uncharacterized protein</fullName>
    </submittedName>
</protein>
<name>A0A1I5XPQ4_9GAMM</name>
<dbReference type="EMBL" id="FOXM01000017">
    <property type="protein sequence ID" value="SFQ33939.1"/>
    <property type="molecule type" value="Genomic_DNA"/>
</dbReference>
<proteinExistence type="predicted"/>
<gene>
    <name evidence="1" type="ORF">SAMN05216229_11744</name>
</gene>
<dbReference type="AlphaFoldDB" id="A0A1I5XPQ4"/>
<evidence type="ECO:0000313" key="2">
    <source>
        <dbReference type="Proteomes" id="UP000243084"/>
    </source>
</evidence>
<keyword evidence="2" id="KW-1185">Reference proteome</keyword>
<reference evidence="2" key="1">
    <citation type="submission" date="2016-10" db="EMBL/GenBank/DDBJ databases">
        <authorList>
            <person name="Varghese N."/>
            <person name="Submissions S."/>
        </authorList>
    </citation>
    <scope>NUCLEOTIDE SEQUENCE [LARGE SCALE GENOMIC DNA]</scope>
    <source>
        <strain evidence="2">JCM 18195</strain>
    </source>
</reference>
<evidence type="ECO:0000313" key="1">
    <source>
        <dbReference type="EMBL" id="SFQ33939.1"/>
    </source>
</evidence>